<dbReference type="SUPFAM" id="SSF52058">
    <property type="entry name" value="L domain-like"/>
    <property type="match status" value="1"/>
</dbReference>
<accession>A0A9W3CHB3</accession>
<organism evidence="2 3">
    <name type="scientific">Raphanus sativus</name>
    <name type="common">Radish</name>
    <name type="synonym">Raphanus raphanistrum var. sativus</name>
    <dbReference type="NCBI Taxonomy" id="3726"/>
    <lineage>
        <taxon>Eukaryota</taxon>
        <taxon>Viridiplantae</taxon>
        <taxon>Streptophyta</taxon>
        <taxon>Embryophyta</taxon>
        <taxon>Tracheophyta</taxon>
        <taxon>Spermatophyta</taxon>
        <taxon>Magnoliopsida</taxon>
        <taxon>eudicotyledons</taxon>
        <taxon>Gunneridae</taxon>
        <taxon>Pentapetalae</taxon>
        <taxon>rosids</taxon>
        <taxon>malvids</taxon>
        <taxon>Brassicales</taxon>
        <taxon>Brassicaceae</taxon>
        <taxon>Brassiceae</taxon>
        <taxon>Raphanus</taxon>
    </lineage>
</organism>
<dbReference type="InterPro" id="IPR013101">
    <property type="entry name" value="LRR_PRU1-like"/>
</dbReference>
<proteinExistence type="predicted"/>
<evidence type="ECO:0000259" key="1">
    <source>
        <dbReference type="SMART" id="SM00579"/>
    </source>
</evidence>
<dbReference type="SMART" id="SM00579">
    <property type="entry name" value="FBD"/>
    <property type="match status" value="1"/>
</dbReference>
<dbReference type="Pfam" id="PF24758">
    <property type="entry name" value="LRR_At5g56370"/>
    <property type="match status" value="1"/>
</dbReference>
<dbReference type="AlphaFoldDB" id="A0A9W3CHB3"/>
<dbReference type="Proteomes" id="UP000504610">
    <property type="component" value="Chromosome 9"/>
</dbReference>
<dbReference type="KEGG" id="rsz:108825132"/>
<dbReference type="InterPro" id="IPR050232">
    <property type="entry name" value="FBL13/AtMIF1-like"/>
</dbReference>
<dbReference type="InterPro" id="IPR032675">
    <property type="entry name" value="LRR_dom_sf"/>
</dbReference>
<evidence type="ECO:0000313" key="3">
    <source>
        <dbReference type="RefSeq" id="XP_056850909.1"/>
    </source>
</evidence>
<evidence type="ECO:0000313" key="2">
    <source>
        <dbReference type="Proteomes" id="UP000504610"/>
    </source>
</evidence>
<sequence>MMIRRINELPDDLIVKIFSTVPPFKESVATRLLSKWCEDPWKLGPDVTVEDDDEKRSMSFLSLFSNDAPTLETMRLKLIRKHSVSAINFWVQTAVDRSVRKLRFDLLGGTLELPCCLSNCTTLKSLILRDVTIKVVPYDFHLPSLKSLHLFSVEFLNRHSVASLLQNSPGLEYLVLNQTVYDGWNRGGSSPRWLHLSSLKSMHLCSVIFPAHNSITYLLQSCPVLESLVINQNKTDYVMFETIPPGSCLSSLKSLHLLSVNFVSDEHVTTLLKNCASLEDLVIRRTKDDNVRLFNIDVPTLKSLSINNGKGKRSHDHGFVIEAPALEKLNFKDTFSNFLKFGYMPEVTTANIEISYDQPEKFTGSFTYIRHLSLCCPASETPYPRGTLFFFLEHLELCTCSARWANLLVSILSDDPSLQSIKLESKCSAGYKRPMELWIEPTAVPECLLKHLEILEWREYEGTEQERKVAAYILANATCLKMATFSTRCRDKYTELQKMSRVSDVCQLVFEEALM</sequence>
<protein>
    <submittedName>
        <fullName evidence="3">FBD-associated F-box protein At5g56560</fullName>
    </submittedName>
</protein>
<reference evidence="3" key="2">
    <citation type="submission" date="2025-08" db="UniProtKB">
        <authorList>
            <consortium name="RefSeq"/>
        </authorList>
    </citation>
    <scope>IDENTIFICATION</scope>
    <source>
        <tissue evidence="3">Leaf</tissue>
    </source>
</reference>
<name>A0A9W3CHB3_RAPSA</name>
<dbReference type="GeneID" id="108825132"/>
<keyword evidence="2" id="KW-1185">Reference proteome</keyword>
<dbReference type="RefSeq" id="XP_056850909.1">
    <property type="nucleotide sequence ID" value="XM_056994929.1"/>
</dbReference>
<dbReference type="Gene3D" id="3.80.10.10">
    <property type="entry name" value="Ribonuclease Inhibitor"/>
    <property type="match status" value="1"/>
</dbReference>
<reference evidence="2" key="1">
    <citation type="journal article" date="2019" name="Database">
        <title>The radish genome database (RadishGD): an integrated information resource for radish genomics.</title>
        <authorList>
            <person name="Yu H.J."/>
            <person name="Baek S."/>
            <person name="Lee Y.J."/>
            <person name="Cho A."/>
            <person name="Mun J.H."/>
        </authorList>
    </citation>
    <scope>NUCLEOTIDE SEQUENCE [LARGE SCALE GENOMIC DNA]</scope>
    <source>
        <strain evidence="2">cv. WK10039</strain>
    </source>
</reference>
<dbReference type="PANTHER" id="PTHR31900">
    <property type="entry name" value="F-BOX/RNI SUPERFAMILY PROTEIN-RELATED"/>
    <property type="match status" value="1"/>
</dbReference>
<gene>
    <name evidence="3" type="primary">LOC108825132</name>
</gene>
<dbReference type="OrthoDB" id="1049057at2759"/>
<dbReference type="Pfam" id="PF08387">
    <property type="entry name" value="FBD"/>
    <property type="match status" value="1"/>
</dbReference>
<dbReference type="PANTHER" id="PTHR31900:SF36">
    <property type="entry name" value="F-BOX DOMAIN-CONTAINING PROTEIN"/>
    <property type="match status" value="1"/>
</dbReference>
<dbReference type="InterPro" id="IPR055411">
    <property type="entry name" value="LRR_FXL15/At3g58940/PEG3-like"/>
</dbReference>
<feature type="domain" description="FBD" evidence="1">
    <location>
        <begin position="446"/>
        <end position="511"/>
    </location>
</feature>
<dbReference type="InterPro" id="IPR006566">
    <property type="entry name" value="FBD"/>
</dbReference>
<dbReference type="Pfam" id="PF07723">
    <property type="entry name" value="LRR_2"/>
    <property type="match status" value="2"/>
</dbReference>